<keyword evidence="3" id="KW-1185">Reference proteome</keyword>
<evidence type="ECO:0000313" key="3">
    <source>
        <dbReference type="Proteomes" id="UP000241899"/>
    </source>
</evidence>
<dbReference type="OrthoDB" id="7876934at2"/>
<sequence>MRAQAAVLASALCLAALPVHAQSSSPLGFSWAEAEIGLSSFRSDDPRGFARLTGDFAVTEALGFQLDLSLRDFSGGMLGQIDSHLYLMPGDQNKYGLFLSLADVDGREATIGMAGVEGIFAITETTRIEARGGIGYARPGSIDFIAASLGVDHDLGPRDTLFATLSVSEFDEVSLRGQGYDAEIGWRHALASHPVELTAAVGVSGMSGRDDLPSETRVSLGLTWRFGAEPGRSRTTATQAFRPVRPFDPLLLTGSF</sequence>
<dbReference type="Proteomes" id="UP000241899">
    <property type="component" value="Unassembled WGS sequence"/>
</dbReference>
<feature type="signal peptide" evidence="1">
    <location>
        <begin position="1"/>
        <end position="21"/>
    </location>
</feature>
<dbReference type="AlphaFoldDB" id="A0A2T4JGT6"/>
<organism evidence="2 3">
    <name type="scientific">Phaeovulum veldkampii DSM 11550</name>
    <dbReference type="NCBI Taxonomy" id="1185920"/>
    <lineage>
        <taxon>Bacteria</taxon>
        <taxon>Pseudomonadati</taxon>
        <taxon>Pseudomonadota</taxon>
        <taxon>Alphaproteobacteria</taxon>
        <taxon>Rhodobacterales</taxon>
        <taxon>Paracoccaceae</taxon>
        <taxon>Phaeovulum</taxon>
    </lineage>
</organism>
<comment type="caution">
    <text evidence="2">The sequence shown here is derived from an EMBL/GenBank/DDBJ whole genome shotgun (WGS) entry which is preliminary data.</text>
</comment>
<name>A0A2T4JGT6_9RHOB</name>
<accession>A0A2T4JGT6</accession>
<protein>
    <submittedName>
        <fullName evidence="2">Uncharacterized protein</fullName>
    </submittedName>
</protein>
<reference evidence="2 3" key="1">
    <citation type="submission" date="2018-03" db="EMBL/GenBank/DDBJ databases">
        <title>Rhodobacter veldkampii.</title>
        <authorList>
            <person name="Meyer T.E."/>
            <person name="Miller S."/>
            <person name="Lodha T."/>
            <person name="Gandham S."/>
            <person name="Chintalapati S."/>
            <person name="Chintalapati V.R."/>
        </authorList>
    </citation>
    <scope>NUCLEOTIDE SEQUENCE [LARGE SCALE GENOMIC DNA]</scope>
    <source>
        <strain evidence="2 3">DSM 11550</strain>
    </source>
</reference>
<dbReference type="RefSeq" id="WP_107325406.1">
    <property type="nucleotide sequence ID" value="NZ_NHSP01000015.1"/>
</dbReference>
<proteinExistence type="predicted"/>
<keyword evidence="1" id="KW-0732">Signal</keyword>
<evidence type="ECO:0000256" key="1">
    <source>
        <dbReference type="SAM" id="SignalP"/>
    </source>
</evidence>
<gene>
    <name evidence="2" type="ORF">C5F46_11035</name>
</gene>
<dbReference type="EMBL" id="PZKF01000024">
    <property type="protein sequence ID" value="PTE17106.1"/>
    <property type="molecule type" value="Genomic_DNA"/>
</dbReference>
<feature type="chain" id="PRO_5015400903" evidence="1">
    <location>
        <begin position="22"/>
        <end position="256"/>
    </location>
</feature>
<evidence type="ECO:0000313" key="2">
    <source>
        <dbReference type="EMBL" id="PTE17106.1"/>
    </source>
</evidence>